<keyword evidence="2" id="KW-0472">Membrane</keyword>
<feature type="signal peptide" evidence="3">
    <location>
        <begin position="1"/>
        <end position="24"/>
    </location>
</feature>
<keyword evidence="2" id="KW-0812">Transmembrane</keyword>
<dbReference type="Gene3D" id="3.30.40.10">
    <property type="entry name" value="Zinc/RING finger domain, C3HC4 (zinc finger)"/>
    <property type="match status" value="1"/>
</dbReference>
<keyword evidence="5" id="KW-1185">Reference proteome</keyword>
<feature type="transmembrane region" description="Helical" evidence="2">
    <location>
        <begin position="74"/>
        <end position="91"/>
    </location>
</feature>
<dbReference type="GO" id="GO:0008270">
    <property type="term" value="F:zinc ion binding"/>
    <property type="evidence" value="ECO:0007669"/>
    <property type="project" value="InterPro"/>
</dbReference>
<protein>
    <recommendedName>
        <fullName evidence="6">Peroxin-12</fullName>
    </recommendedName>
</protein>
<sequence length="198" mass="22039">MVYPYLRLSFSSLSLLSSFLYLHGMTVYHSPSDWVIGQVVRRKTVQDVRGVAAARELNQRGKGRGGAGEGRSRARMIAMTAVFAFTVYGWVKNAREEIRKARKEGRRERGETSQMSPPESAINSLPNETKRIVVETPHLCPLCLRKRVNPTIVKETGFVYCYRCIVGAVRSEGRDPVSGVACSEDGLIRLFVEEGGGE</sequence>
<dbReference type="GO" id="GO:0005778">
    <property type="term" value="C:peroxisomal membrane"/>
    <property type="evidence" value="ECO:0007669"/>
    <property type="project" value="InterPro"/>
</dbReference>
<comment type="caution">
    <text evidence="4">The sequence shown here is derived from an EMBL/GenBank/DDBJ whole genome shotgun (WGS) entry which is preliminary data.</text>
</comment>
<dbReference type="CDD" id="cd16451">
    <property type="entry name" value="mRING_PEX12"/>
    <property type="match status" value="1"/>
</dbReference>
<feature type="chain" id="PRO_5040958366" description="Peroxin-12" evidence="3">
    <location>
        <begin position="25"/>
        <end position="198"/>
    </location>
</feature>
<dbReference type="GO" id="GO:0016558">
    <property type="term" value="P:protein import into peroxisome matrix"/>
    <property type="evidence" value="ECO:0007669"/>
    <property type="project" value="InterPro"/>
</dbReference>
<dbReference type="GO" id="GO:1990429">
    <property type="term" value="C:peroxisomal importomer complex"/>
    <property type="evidence" value="ECO:0007669"/>
    <property type="project" value="TreeGrafter"/>
</dbReference>
<evidence type="ECO:0000256" key="1">
    <source>
        <dbReference type="SAM" id="MobiDB-lite"/>
    </source>
</evidence>
<dbReference type="EMBL" id="BRXZ01002735">
    <property type="protein sequence ID" value="GMH69150.1"/>
    <property type="molecule type" value="Genomic_DNA"/>
</dbReference>
<dbReference type="InterPro" id="IPR013083">
    <property type="entry name" value="Znf_RING/FYVE/PHD"/>
</dbReference>
<feature type="compositionally biased region" description="Polar residues" evidence="1">
    <location>
        <begin position="112"/>
        <end position="123"/>
    </location>
</feature>
<organism evidence="4 5">
    <name type="scientific">Triparma retinervis</name>
    <dbReference type="NCBI Taxonomy" id="2557542"/>
    <lineage>
        <taxon>Eukaryota</taxon>
        <taxon>Sar</taxon>
        <taxon>Stramenopiles</taxon>
        <taxon>Ochrophyta</taxon>
        <taxon>Bolidophyceae</taxon>
        <taxon>Parmales</taxon>
        <taxon>Triparmaceae</taxon>
        <taxon>Triparma</taxon>
    </lineage>
</organism>
<dbReference type="PANTHER" id="PTHR12888:SF0">
    <property type="entry name" value="PEROXISOME ASSEMBLY PROTEIN 12"/>
    <property type="match status" value="1"/>
</dbReference>
<dbReference type="OrthoDB" id="107372at2759"/>
<gene>
    <name evidence="4" type="ORF">TrRE_jg8433</name>
</gene>
<evidence type="ECO:0008006" key="6">
    <source>
        <dbReference type="Google" id="ProtNLM"/>
    </source>
</evidence>
<evidence type="ECO:0000313" key="5">
    <source>
        <dbReference type="Proteomes" id="UP001165082"/>
    </source>
</evidence>
<evidence type="ECO:0000256" key="2">
    <source>
        <dbReference type="SAM" id="Phobius"/>
    </source>
</evidence>
<evidence type="ECO:0000313" key="4">
    <source>
        <dbReference type="EMBL" id="GMH69150.1"/>
    </source>
</evidence>
<dbReference type="Proteomes" id="UP001165082">
    <property type="component" value="Unassembled WGS sequence"/>
</dbReference>
<dbReference type="SUPFAM" id="SSF57850">
    <property type="entry name" value="RING/U-box"/>
    <property type="match status" value="1"/>
</dbReference>
<feature type="region of interest" description="Disordered" evidence="1">
    <location>
        <begin position="101"/>
        <end position="123"/>
    </location>
</feature>
<feature type="compositionally biased region" description="Basic and acidic residues" evidence="1">
    <location>
        <begin position="101"/>
        <end position="111"/>
    </location>
</feature>
<accession>A0A9W7AFU5</accession>
<proteinExistence type="predicted"/>
<dbReference type="AlphaFoldDB" id="A0A9W7AFU5"/>
<keyword evidence="2" id="KW-1133">Transmembrane helix</keyword>
<reference evidence="4" key="1">
    <citation type="submission" date="2022-07" db="EMBL/GenBank/DDBJ databases">
        <title>Genome analysis of Parmales, a sister group of diatoms, reveals the evolutionary specialization of diatoms from phago-mixotrophs to photoautotrophs.</title>
        <authorList>
            <person name="Ban H."/>
            <person name="Sato S."/>
            <person name="Yoshikawa S."/>
            <person name="Kazumasa Y."/>
            <person name="Nakamura Y."/>
            <person name="Ichinomiya M."/>
            <person name="Saitoh K."/>
            <person name="Sato N."/>
            <person name="Blanc-Mathieu R."/>
            <person name="Endo H."/>
            <person name="Kuwata A."/>
            <person name="Ogata H."/>
        </authorList>
    </citation>
    <scope>NUCLEOTIDE SEQUENCE</scope>
</reference>
<dbReference type="InterPro" id="IPR017375">
    <property type="entry name" value="PEX12"/>
</dbReference>
<name>A0A9W7AFU5_9STRA</name>
<dbReference type="GO" id="GO:0004842">
    <property type="term" value="F:ubiquitin-protein transferase activity"/>
    <property type="evidence" value="ECO:0007669"/>
    <property type="project" value="TreeGrafter"/>
</dbReference>
<evidence type="ECO:0000256" key="3">
    <source>
        <dbReference type="SAM" id="SignalP"/>
    </source>
</evidence>
<dbReference type="PANTHER" id="PTHR12888">
    <property type="entry name" value="PEROXISOME ASSEMBLY PROTEIN 12 PEROXIN-12"/>
    <property type="match status" value="1"/>
</dbReference>
<keyword evidence="3" id="KW-0732">Signal</keyword>
<dbReference type="GO" id="GO:0006513">
    <property type="term" value="P:protein monoubiquitination"/>
    <property type="evidence" value="ECO:0007669"/>
    <property type="project" value="TreeGrafter"/>
</dbReference>